<dbReference type="GO" id="GO:0006793">
    <property type="term" value="P:phosphorus metabolic process"/>
    <property type="evidence" value="ECO:0007669"/>
    <property type="project" value="UniProtKB-ARBA"/>
</dbReference>
<evidence type="ECO:0000313" key="3">
    <source>
        <dbReference type="Proteomes" id="UP000437131"/>
    </source>
</evidence>
<dbReference type="InterPro" id="IPR025202">
    <property type="entry name" value="PLD-like_dom"/>
</dbReference>
<evidence type="ECO:0000313" key="2">
    <source>
        <dbReference type="EMBL" id="MTF40055.1"/>
    </source>
</evidence>
<dbReference type="AlphaFoldDB" id="A0A844H114"/>
<reference evidence="2 3" key="1">
    <citation type="submission" date="2019-11" db="EMBL/GenBank/DDBJ databases">
        <title>Isolation of a new High Light Tolerant Cyanobacteria.</title>
        <authorList>
            <person name="Dobson Z."/>
            <person name="Vaughn N."/>
            <person name="Vaughn M."/>
            <person name="Fromme P."/>
            <person name="Mazor Y."/>
        </authorList>
    </citation>
    <scope>NUCLEOTIDE SEQUENCE [LARGE SCALE GENOMIC DNA]</scope>
    <source>
        <strain evidence="2 3">0216</strain>
    </source>
</reference>
<dbReference type="RefSeq" id="WP_155084386.1">
    <property type="nucleotide sequence ID" value="NZ_WMIA01000021.1"/>
</dbReference>
<feature type="domain" description="PLD phosphodiesterase" evidence="1">
    <location>
        <begin position="77"/>
        <end position="103"/>
    </location>
</feature>
<sequence length="311" mass="36799">MNFGNQLKNLCEKAENEIILVAPFIKKSIFQELLKLTNPEIKITCVTRWRIEEILMGVSDIEIWESIKFFPQASLWLKNNLHAKYYRVDKNCLIGSANLTANALNWSNNPNFELMIAVNSDDDDELKQFEHQLFDNCIKVDQILFNLYQSAIVEQKELFSLKLDINNMYELNKNANQDTIKNWLPTLRNPEDLYLAYRNEYDKLTNITFENAIIDLSVFALPQNLSKTLFNFYIGIQLLEKPIIQEIDNFVTTPRRFGEVCDYLNKIKGEKIDYVNIKIQWQTLMRWFLYFLPSRYGLSVPNYSEVFYKYQ</sequence>
<organism evidence="2 3">
    <name type="scientific">Cyanobacterium aponinum 0216</name>
    <dbReference type="NCBI Taxonomy" id="2676140"/>
    <lineage>
        <taxon>Bacteria</taxon>
        <taxon>Bacillati</taxon>
        <taxon>Cyanobacteriota</taxon>
        <taxon>Cyanophyceae</taxon>
        <taxon>Oscillatoriophycideae</taxon>
        <taxon>Chroococcales</taxon>
        <taxon>Geminocystaceae</taxon>
        <taxon>Cyanobacterium</taxon>
    </lineage>
</organism>
<comment type="caution">
    <text evidence="2">The sequence shown here is derived from an EMBL/GenBank/DDBJ whole genome shotgun (WGS) entry which is preliminary data.</text>
</comment>
<dbReference type="Gene3D" id="3.30.870.10">
    <property type="entry name" value="Endonuclease Chain A"/>
    <property type="match status" value="1"/>
</dbReference>
<dbReference type="Pfam" id="PF13091">
    <property type="entry name" value="PLDc_2"/>
    <property type="match status" value="1"/>
</dbReference>
<dbReference type="InterPro" id="IPR001736">
    <property type="entry name" value="PLipase_D/transphosphatidylase"/>
</dbReference>
<dbReference type="SUPFAM" id="SSF56024">
    <property type="entry name" value="Phospholipase D/nuclease"/>
    <property type="match status" value="1"/>
</dbReference>
<dbReference type="GO" id="GO:0003824">
    <property type="term" value="F:catalytic activity"/>
    <property type="evidence" value="ECO:0007669"/>
    <property type="project" value="InterPro"/>
</dbReference>
<protein>
    <recommendedName>
        <fullName evidence="1">PLD phosphodiesterase domain-containing protein</fullName>
    </recommendedName>
</protein>
<dbReference type="InterPro" id="IPR059166">
    <property type="entry name" value="PLD-like_cat"/>
</dbReference>
<dbReference type="PROSITE" id="PS50035">
    <property type="entry name" value="PLD"/>
    <property type="match status" value="1"/>
</dbReference>
<accession>A0A844H114</accession>
<dbReference type="EMBL" id="WMIA01000021">
    <property type="protein sequence ID" value="MTF40055.1"/>
    <property type="molecule type" value="Genomic_DNA"/>
</dbReference>
<dbReference type="Proteomes" id="UP000437131">
    <property type="component" value="Unassembled WGS sequence"/>
</dbReference>
<name>A0A844H114_9CHRO</name>
<proteinExistence type="predicted"/>
<dbReference type="CDD" id="cd09176">
    <property type="entry name" value="PLDc_unchar6"/>
    <property type="match status" value="1"/>
</dbReference>
<evidence type="ECO:0000259" key="1">
    <source>
        <dbReference type="PROSITE" id="PS50035"/>
    </source>
</evidence>
<gene>
    <name evidence="2" type="ORF">GGC33_14120</name>
</gene>